<evidence type="ECO:0000313" key="3">
    <source>
        <dbReference type="EMBL" id="QRQ90481.1"/>
    </source>
</evidence>
<dbReference type="PANTHER" id="PTHR42760">
    <property type="entry name" value="SHORT-CHAIN DEHYDROGENASES/REDUCTASES FAMILY MEMBER"/>
    <property type="match status" value="1"/>
</dbReference>
<dbReference type="Pfam" id="PF13561">
    <property type="entry name" value="adh_short_C2"/>
    <property type="match status" value="1"/>
</dbReference>
<dbReference type="PANTHER" id="PTHR42760:SF135">
    <property type="entry name" value="BLL7886 PROTEIN"/>
    <property type="match status" value="1"/>
</dbReference>
<dbReference type="SUPFAM" id="SSF51735">
    <property type="entry name" value="NAD(P)-binding Rossmann-fold domains"/>
    <property type="match status" value="1"/>
</dbReference>
<keyword evidence="8" id="KW-1185">Reference proteome</keyword>
<evidence type="ECO:0000313" key="7">
    <source>
        <dbReference type="Proteomes" id="UP000325743"/>
    </source>
</evidence>
<name>A0A375GLJ0_9BURK</name>
<dbReference type="EC" id="1.1.1.47" evidence="2"/>
<evidence type="ECO:0000313" key="2">
    <source>
        <dbReference type="EMBL" id="QEZ43184.1"/>
    </source>
</evidence>
<evidence type="ECO:0000313" key="6">
    <source>
        <dbReference type="Proteomes" id="UP000256862"/>
    </source>
</evidence>
<dbReference type="Proteomes" id="UP000256862">
    <property type="component" value="Plasmid CO2235_mp"/>
</dbReference>
<dbReference type="GO" id="GO:0030497">
    <property type="term" value="P:fatty acid elongation"/>
    <property type="evidence" value="ECO:0007669"/>
    <property type="project" value="TreeGrafter"/>
</dbReference>
<dbReference type="NCBIfam" id="NF005559">
    <property type="entry name" value="PRK07231.1"/>
    <property type="match status" value="1"/>
</dbReference>
<dbReference type="Proteomes" id="UP000325743">
    <property type="component" value="Chromosome 1"/>
</dbReference>
<gene>
    <name evidence="4" type="primary">gno</name>
    <name evidence="5" type="ORF">CO2235_MP80108</name>
    <name evidence="4" type="ORF">CO2235_U840086</name>
    <name evidence="2" type="ORF">D2917_02340</name>
    <name evidence="3" type="ORF">JTE92_07350</name>
</gene>
<dbReference type="AlphaFoldDB" id="A0A375GLJ0"/>
<dbReference type="EMBL" id="CP032518">
    <property type="protein sequence ID" value="QEZ43184.1"/>
    <property type="molecule type" value="Genomic_DNA"/>
</dbReference>
<dbReference type="InterPro" id="IPR002347">
    <property type="entry name" value="SDR_fam"/>
</dbReference>
<accession>A0A375GLJ0</accession>
<dbReference type="EMBL" id="CP069811">
    <property type="protein sequence ID" value="QRQ90481.1"/>
    <property type="molecule type" value="Genomic_DNA"/>
</dbReference>
<evidence type="ECO:0000313" key="8">
    <source>
        <dbReference type="Proteomes" id="UP000623307"/>
    </source>
</evidence>
<keyword evidence="4" id="KW-0560">Oxidoreductase</keyword>
<dbReference type="Gene3D" id="3.40.50.720">
    <property type="entry name" value="NAD(P)-binding Rossmann-like Domain"/>
    <property type="match status" value="1"/>
</dbReference>
<dbReference type="InterPro" id="IPR020904">
    <property type="entry name" value="Sc_DH/Rdtase_CS"/>
</dbReference>
<dbReference type="GO" id="GO:0008874">
    <property type="term" value="F:gluconate 5-dehydrogenase activity"/>
    <property type="evidence" value="ECO:0007669"/>
    <property type="project" value="UniProtKB-EC"/>
</dbReference>
<dbReference type="OrthoDB" id="9803333at2"/>
<protein>
    <submittedName>
        <fullName evidence="4">Gluconate 5-dehydrogenase</fullName>
        <ecNumber evidence="4">1.1.1.69</ecNumber>
    </submittedName>
    <submittedName>
        <fullName evidence="2">Glucose 1-dehydrogenase</fullName>
        <ecNumber evidence="2">1.1.1.47</ecNumber>
    </submittedName>
</protein>
<sequence>MGETLLGLAGKRALVTGASSGLGAHFAQRLAAHGAEVVLAARRVDALHSVAKQVGQYGSARCVALDVTIAASRAAMVEEVGPVDILVNNAGLVREGPALAHTEEDWDLVMDTNLKGMFFLAQALAPGMRERGGGSIINVASILGLRQAGGVVSYAVSKAGVVQLTKTLALEWARHGIRVNALAPGYIDTDINRDFWQTEAGKALVNRIPQRRLGQLEDLDGPLLLLASDASRYMTGAVLAVDGGHLVNTL</sequence>
<reference evidence="3 8" key="4">
    <citation type="submission" date="2021-02" db="EMBL/GenBank/DDBJ databases">
        <title>Complete Genome Sequence of Cupriavidus oxalaticus Strain Ox1, a Soil Oxalate-Degrading Species.</title>
        <authorList>
            <person name="Palmieri F."/>
            <person name="Udriet P."/>
            <person name="Deuasquier M."/>
            <person name="Beaudoing E."/>
            <person name="Johnson S.L."/>
            <person name="Davenport K.W."/>
            <person name="Chain P.S."/>
            <person name="Bindschedler S."/>
            <person name="Junier P."/>
        </authorList>
    </citation>
    <scope>NUCLEOTIDE SEQUENCE [LARGE SCALE GENOMIC DNA]</scope>
    <source>
        <strain evidence="3 8">Ox1</strain>
    </source>
</reference>
<evidence type="ECO:0000313" key="5">
    <source>
        <dbReference type="EMBL" id="SPC24228.1"/>
    </source>
</evidence>
<evidence type="ECO:0000313" key="4">
    <source>
        <dbReference type="EMBL" id="SPC08346.1"/>
    </source>
</evidence>
<dbReference type="EMBL" id="OGUS01000092">
    <property type="protein sequence ID" value="SPC08346.1"/>
    <property type="molecule type" value="Genomic_DNA"/>
</dbReference>
<comment type="similarity">
    <text evidence="1">Belongs to the short-chain dehydrogenases/reductases (SDR) family.</text>
</comment>
<evidence type="ECO:0000256" key="1">
    <source>
        <dbReference type="ARBA" id="ARBA00006484"/>
    </source>
</evidence>
<reference evidence="2 7" key="3">
    <citation type="submission" date="2018-09" db="EMBL/GenBank/DDBJ databases">
        <title>Complete genome sequence of Cupriavidus oxalaticus T2, a bacterium capable of phenol tolerance and degradation.</title>
        <authorList>
            <person name="Yan J."/>
        </authorList>
    </citation>
    <scope>NUCLEOTIDE SEQUENCE [LARGE SCALE GENOMIC DNA]</scope>
    <source>
        <strain evidence="2 7">T2</strain>
    </source>
</reference>
<dbReference type="FunFam" id="3.40.50.720:FF:000084">
    <property type="entry name" value="Short-chain dehydrogenase reductase"/>
    <property type="match status" value="1"/>
</dbReference>
<dbReference type="PROSITE" id="PS00061">
    <property type="entry name" value="ADH_SHORT"/>
    <property type="match status" value="1"/>
</dbReference>
<geneLocation type="plasmid" evidence="6">
    <name>co2235_mp</name>
</geneLocation>
<reference evidence="6" key="1">
    <citation type="submission" date="2018-01" db="EMBL/GenBank/DDBJ databases">
        <authorList>
            <person name="Gaut B.S."/>
            <person name="Morton B.R."/>
            <person name="Clegg M.T."/>
            <person name="Duvall M.R."/>
        </authorList>
    </citation>
    <scope>NUCLEOTIDE SEQUENCE [LARGE SCALE GENOMIC DNA]</scope>
</reference>
<organism evidence="4 6">
    <name type="scientific">Cupriavidus oxalaticus</name>
    <dbReference type="NCBI Taxonomy" id="96344"/>
    <lineage>
        <taxon>Bacteria</taxon>
        <taxon>Pseudomonadati</taxon>
        <taxon>Pseudomonadota</taxon>
        <taxon>Betaproteobacteria</taxon>
        <taxon>Burkholderiales</taxon>
        <taxon>Burkholderiaceae</taxon>
        <taxon>Cupriavidus</taxon>
    </lineage>
</organism>
<reference evidence="4 6" key="2">
    <citation type="submission" date="2018-01" db="EMBL/GenBank/DDBJ databases">
        <authorList>
            <person name="Clerissi C."/>
        </authorList>
    </citation>
    <scope>NUCLEOTIDE SEQUENCE</scope>
    <source>
        <strain evidence="4">Cupriavidus oxalaticus LMG 2235</strain>
        <plasmid evidence="6">co2235_mp</plasmid>
    </source>
</reference>
<dbReference type="Proteomes" id="UP000623307">
    <property type="component" value="Chromosome 1"/>
</dbReference>
<proteinExistence type="inferred from homology"/>
<dbReference type="PRINTS" id="PR00081">
    <property type="entry name" value="GDHRDH"/>
</dbReference>
<dbReference type="EC" id="1.1.1.69" evidence="4"/>
<dbReference type="InterPro" id="IPR036291">
    <property type="entry name" value="NAD(P)-bd_dom_sf"/>
</dbReference>
<dbReference type="RefSeq" id="WP_063239112.1">
    <property type="nucleotide sequence ID" value="NZ_CP032518.1"/>
</dbReference>
<dbReference type="GeneID" id="303489328"/>
<dbReference type="PRINTS" id="PR00080">
    <property type="entry name" value="SDRFAMILY"/>
</dbReference>
<dbReference type="EMBL" id="OGUS01000143">
    <property type="protein sequence ID" value="SPC24228.1"/>
    <property type="molecule type" value="Genomic_DNA"/>
</dbReference>
<dbReference type="GO" id="GO:0047936">
    <property type="term" value="F:glucose 1-dehydrogenase [NAD(P)+] activity"/>
    <property type="evidence" value="ECO:0007669"/>
    <property type="project" value="UniProtKB-EC"/>
</dbReference>